<comment type="caution">
    <text evidence="1">The sequence shown here is derived from an EMBL/GenBank/DDBJ whole genome shotgun (WGS) entry which is preliminary data.</text>
</comment>
<reference evidence="1" key="1">
    <citation type="submission" date="2020-07" db="EMBL/GenBank/DDBJ databases">
        <title>Huge and variable diversity of episymbiotic CPR bacteria and DPANN archaea in groundwater ecosystems.</title>
        <authorList>
            <person name="He C.Y."/>
            <person name="Keren R."/>
            <person name="Whittaker M."/>
            <person name="Farag I.F."/>
            <person name="Doudna J."/>
            <person name="Cate J.H.D."/>
            <person name="Banfield J.F."/>
        </authorList>
    </citation>
    <scope>NUCLEOTIDE SEQUENCE</scope>
    <source>
        <strain evidence="1">NC_groundwater_193_Ag_S-0.1um_51_7</strain>
    </source>
</reference>
<gene>
    <name evidence="1" type="ORF">HYT40_01920</name>
</gene>
<dbReference type="AlphaFoldDB" id="A0A931SBJ7"/>
<sequence>MTSLRHWLALPPCSCGGRFLWTLSFEGWVAGCDLCGASAKSLGTTAVELKAGDPPLLPIPAECAA</sequence>
<protein>
    <submittedName>
        <fullName evidence="1">Uncharacterized protein</fullName>
    </submittedName>
</protein>
<proteinExistence type="predicted"/>
<name>A0A931SBJ7_9BACT</name>
<organism evidence="1 2">
    <name type="scientific">Candidatus Sungiibacteriota bacterium</name>
    <dbReference type="NCBI Taxonomy" id="2750080"/>
    <lineage>
        <taxon>Bacteria</taxon>
        <taxon>Candidatus Sungiibacteriota</taxon>
    </lineage>
</organism>
<dbReference type="Proteomes" id="UP000724148">
    <property type="component" value="Unassembled WGS sequence"/>
</dbReference>
<evidence type="ECO:0000313" key="1">
    <source>
        <dbReference type="EMBL" id="MBI2096891.1"/>
    </source>
</evidence>
<dbReference type="EMBL" id="JACOZA010000048">
    <property type="protein sequence ID" value="MBI2096891.1"/>
    <property type="molecule type" value="Genomic_DNA"/>
</dbReference>
<evidence type="ECO:0000313" key="2">
    <source>
        <dbReference type="Proteomes" id="UP000724148"/>
    </source>
</evidence>
<accession>A0A931SBJ7</accession>